<keyword evidence="3 5" id="KW-0371">Homeobox</keyword>
<comment type="subcellular location">
    <subcellularLocation>
        <location evidence="1 5 6">Nucleus</location>
    </subcellularLocation>
</comment>
<evidence type="ECO:0000256" key="6">
    <source>
        <dbReference type="RuleBase" id="RU000682"/>
    </source>
</evidence>
<dbReference type="GO" id="GO:0000981">
    <property type="term" value="F:DNA-binding transcription factor activity, RNA polymerase II-specific"/>
    <property type="evidence" value="ECO:0007669"/>
    <property type="project" value="InterPro"/>
</dbReference>
<protein>
    <submittedName>
        <fullName evidence="10">Paired box protein Pax-6-like</fullName>
    </submittedName>
</protein>
<dbReference type="CDD" id="cd00086">
    <property type="entry name" value="homeodomain"/>
    <property type="match status" value="1"/>
</dbReference>
<proteinExistence type="predicted"/>
<dbReference type="OrthoDB" id="6159439at2759"/>
<feature type="DNA-binding region" description="Homeobox" evidence="5">
    <location>
        <begin position="39"/>
        <end position="98"/>
    </location>
</feature>
<keyword evidence="9" id="KW-1185">Reference proteome</keyword>
<feature type="region of interest" description="Disordered" evidence="7">
    <location>
        <begin position="1"/>
        <end position="23"/>
    </location>
</feature>
<dbReference type="RefSeq" id="XP_031561242.1">
    <property type="nucleotide sequence ID" value="XM_031705382.1"/>
</dbReference>
<evidence type="ECO:0000313" key="9">
    <source>
        <dbReference type="Proteomes" id="UP000515163"/>
    </source>
</evidence>
<evidence type="ECO:0000256" key="4">
    <source>
        <dbReference type="ARBA" id="ARBA00023242"/>
    </source>
</evidence>
<dbReference type="GO" id="GO:0005634">
    <property type="term" value="C:nucleus"/>
    <property type="evidence" value="ECO:0007669"/>
    <property type="project" value="UniProtKB-SubCell"/>
</dbReference>
<dbReference type="PROSITE" id="PS00027">
    <property type="entry name" value="HOMEOBOX_1"/>
    <property type="match status" value="1"/>
</dbReference>
<reference evidence="10" key="1">
    <citation type="submission" date="2025-08" db="UniProtKB">
        <authorList>
            <consortium name="RefSeq"/>
        </authorList>
    </citation>
    <scope>IDENTIFICATION</scope>
    <source>
        <tissue evidence="10">Tentacle</tissue>
    </source>
</reference>
<dbReference type="InterPro" id="IPR009057">
    <property type="entry name" value="Homeodomain-like_sf"/>
</dbReference>
<dbReference type="GO" id="GO:0000977">
    <property type="term" value="F:RNA polymerase II transcription regulatory region sequence-specific DNA binding"/>
    <property type="evidence" value="ECO:0007669"/>
    <property type="project" value="TreeGrafter"/>
</dbReference>
<accession>A0A6P8I849</accession>
<evidence type="ECO:0000256" key="1">
    <source>
        <dbReference type="ARBA" id="ARBA00004123"/>
    </source>
</evidence>
<sequence>MHKKMNNDIGSKSQGVNEGLKVEDSQDAEIKASICRKGYRRKRTAFTQEQLTRLEEEFAVNKYPGIELRDNLAHELNVSEGRIQVWFQNRRSKWRRRQNNVKPQIPNQVSAEPKNTFLGNPTWPCTSLYVKEPLPKPVPSHWLLPNDVITSCEETTCASSASDVPADIRSLLKIRREGHSQQLVACVSSIMSKADEISFDNNESTAHAHNYTDSSLVSYGQMYFGARRSLDEILAAKGLSVLENCI</sequence>
<dbReference type="AlphaFoldDB" id="A0A6P8I849"/>
<gene>
    <name evidence="10" type="primary">LOC116297203</name>
</gene>
<evidence type="ECO:0000313" key="10">
    <source>
        <dbReference type="RefSeq" id="XP_031561242.1"/>
    </source>
</evidence>
<dbReference type="Proteomes" id="UP000515163">
    <property type="component" value="Unplaced"/>
</dbReference>
<dbReference type="InterPro" id="IPR001356">
    <property type="entry name" value="HD"/>
</dbReference>
<dbReference type="PROSITE" id="PS50071">
    <property type="entry name" value="HOMEOBOX_2"/>
    <property type="match status" value="1"/>
</dbReference>
<feature type="domain" description="Homeobox" evidence="8">
    <location>
        <begin position="37"/>
        <end position="97"/>
    </location>
</feature>
<dbReference type="InterPro" id="IPR051306">
    <property type="entry name" value="Homeobox_regulator"/>
</dbReference>
<dbReference type="SMART" id="SM00389">
    <property type="entry name" value="HOX"/>
    <property type="match status" value="1"/>
</dbReference>
<dbReference type="InterPro" id="IPR017970">
    <property type="entry name" value="Homeobox_CS"/>
</dbReference>
<keyword evidence="4 5" id="KW-0539">Nucleus</keyword>
<dbReference type="GeneID" id="116297203"/>
<dbReference type="PANTHER" id="PTHR46123">
    <property type="entry name" value="MIX-TYPE HOMEOBOX GENE 1-RELATED"/>
    <property type="match status" value="1"/>
</dbReference>
<organism evidence="9 10">
    <name type="scientific">Actinia tenebrosa</name>
    <name type="common">Australian red waratah sea anemone</name>
    <dbReference type="NCBI Taxonomy" id="6105"/>
    <lineage>
        <taxon>Eukaryota</taxon>
        <taxon>Metazoa</taxon>
        <taxon>Cnidaria</taxon>
        <taxon>Anthozoa</taxon>
        <taxon>Hexacorallia</taxon>
        <taxon>Actiniaria</taxon>
        <taxon>Actiniidae</taxon>
        <taxon>Actinia</taxon>
    </lineage>
</organism>
<evidence type="ECO:0000259" key="8">
    <source>
        <dbReference type="PROSITE" id="PS50071"/>
    </source>
</evidence>
<dbReference type="InParanoid" id="A0A6P8I849"/>
<keyword evidence="2 5" id="KW-0238">DNA-binding</keyword>
<evidence type="ECO:0000256" key="5">
    <source>
        <dbReference type="PROSITE-ProRule" id="PRU00108"/>
    </source>
</evidence>
<evidence type="ECO:0000256" key="2">
    <source>
        <dbReference type="ARBA" id="ARBA00023125"/>
    </source>
</evidence>
<dbReference type="Pfam" id="PF00046">
    <property type="entry name" value="Homeodomain"/>
    <property type="match status" value="1"/>
</dbReference>
<evidence type="ECO:0000256" key="3">
    <source>
        <dbReference type="ARBA" id="ARBA00023155"/>
    </source>
</evidence>
<dbReference type="SUPFAM" id="SSF46689">
    <property type="entry name" value="Homeodomain-like"/>
    <property type="match status" value="1"/>
</dbReference>
<dbReference type="KEGG" id="aten:116297203"/>
<dbReference type="Gene3D" id="1.10.10.60">
    <property type="entry name" value="Homeodomain-like"/>
    <property type="match status" value="1"/>
</dbReference>
<evidence type="ECO:0000256" key="7">
    <source>
        <dbReference type="SAM" id="MobiDB-lite"/>
    </source>
</evidence>
<dbReference type="PANTHER" id="PTHR46123:SF3">
    <property type="entry name" value="DOUBLE HOMEOBOX PROTEIN 1-RELATED"/>
    <property type="match status" value="1"/>
</dbReference>
<name>A0A6P8I849_ACTTE</name>